<dbReference type="AlphaFoldDB" id="A0A8J8P0I8"/>
<name>A0A8J8P0I8_HALGN</name>
<dbReference type="SUPFAM" id="SSF47473">
    <property type="entry name" value="EF-hand"/>
    <property type="match status" value="1"/>
</dbReference>
<dbReference type="Proteomes" id="UP000785679">
    <property type="component" value="Unassembled WGS sequence"/>
</dbReference>
<feature type="domain" description="EF-hand" evidence="4">
    <location>
        <begin position="1"/>
        <end position="30"/>
    </location>
</feature>
<evidence type="ECO:0000313" key="5">
    <source>
        <dbReference type="EMBL" id="TNV84628.1"/>
    </source>
</evidence>
<accession>A0A8J8P0I8</accession>
<comment type="caution">
    <text evidence="5">The sequence shown here is derived from an EMBL/GenBank/DDBJ whole genome shotgun (WGS) entry which is preliminary data.</text>
</comment>
<dbReference type="InterPro" id="IPR018247">
    <property type="entry name" value="EF_Hand_1_Ca_BS"/>
</dbReference>
<dbReference type="PANTHER" id="PTHR45942">
    <property type="entry name" value="PROTEIN PHOSPATASE 3 REGULATORY SUBUNIT B ALPHA ISOFORM TYPE 1"/>
    <property type="match status" value="1"/>
</dbReference>
<dbReference type="Gene3D" id="1.10.238.10">
    <property type="entry name" value="EF-hand"/>
    <property type="match status" value="1"/>
</dbReference>
<evidence type="ECO:0000256" key="1">
    <source>
        <dbReference type="ARBA" id="ARBA00022723"/>
    </source>
</evidence>
<evidence type="ECO:0000256" key="2">
    <source>
        <dbReference type="ARBA" id="ARBA00022737"/>
    </source>
</evidence>
<keyword evidence="1" id="KW-0479">Metal-binding</keyword>
<keyword evidence="6" id="KW-1185">Reference proteome</keyword>
<proteinExistence type="predicted"/>
<reference evidence="5" key="1">
    <citation type="submission" date="2019-06" db="EMBL/GenBank/DDBJ databases">
        <authorList>
            <person name="Zheng W."/>
        </authorList>
    </citation>
    <scope>NUCLEOTIDE SEQUENCE</scope>
    <source>
        <strain evidence="5">QDHG01</strain>
    </source>
</reference>
<dbReference type="OrthoDB" id="191686at2759"/>
<dbReference type="InterPro" id="IPR011992">
    <property type="entry name" value="EF-hand-dom_pair"/>
</dbReference>
<organism evidence="5 6">
    <name type="scientific">Halteria grandinella</name>
    <dbReference type="NCBI Taxonomy" id="5974"/>
    <lineage>
        <taxon>Eukaryota</taxon>
        <taxon>Sar</taxon>
        <taxon>Alveolata</taxon>
        <taxon>Ciliophora</taxon>
        <taxon>Intramacronucleata</taxon>
        <taxon>Spirotrichea</taxon>
        <taxon>Stichotrichia</taxon>
        <taxon>Sporadotrichida</taxon>
        <taxon>Halteriidae</taxon>
        <taxon>Halteria</taxon>
    </lineage>
</organism>
<evidence type="ECO:0000256" key="3">
    <source>
        <dbReference type="ARBA" id="ARBA00022837"/>
    </source>
</evidence>
<dbReference type="InterPro" id="IPR002048">
    <property type="entry name" value="EF_hand_dom"/>
</dbReference>
<sequence>MFLFKVYDHDSDGLLSAEEVRAVVRKIVGSNIDETHLHQIVERTMADLEGASGEDGEMRIDFVQFTRIFQIPPTSTSIGGAGIDMSTSSYYLAQSMRE</sequence>
<gene>
    <name evidence="5" type="ORF">FGO68_gene12042</name>
</gene>
<keyword evidence="3" id="KW-0106">Calcium</keyword>
<evidence type="ECO:0000259" key="4">
    <source>
        <dbReference type="PROSITE" id="PS50222"/>
    </source>
</evidence>
<keyword evidence="2" id="KW-0677">Repeat</keyword>
<dbReference type="GO" id="GO:0005509">
    <property type="term" value="F:calcium ion binding"/>
    <property type="evidence" value="ECO:0007669"/>
    <property type="project" value="InterPro"/>
</dbReference>
<evidence type="ECO:0000313" key="6">
    <source>
        <dbReference type="Proteomes" id="UP000785679"/>
    </source>
</evidence>
<dbReference type="PROSITE" id="PS50222">
    <property type="entry name" value="EF_HAND_2"/>
    <property type="match status" value="1"/>
</dbReference>
<dbReference type="EMBL" id="RRYP01002573">
    <property type="protein sequence ID" value="TNV84628.1"/>
    <property type="molecule type" value="Genomic_DNA"/>
</dbReference>
<protein>
    <recommendedName>
        <fullName evidence="4">EF-hand domain-containing protein</fullName>
    </recommendedName>
</protein>
<dbReference type="PROSITE" id="PS00018">
    <property type="entry name" value="EF_HAND_1"/>
    <property type="match status" value="1"/>
</dbReference>